<evidence type="ECO:0000313" key="1">
    <source>
        <dbReference type="EMBL" id="STM08448.1"/>
    </source>
</evidence>
<dbReference type="AlphaFoldDB" id="A0A377CWP6"/>
<evidence type="ECO:0000313" key="2">
    <source>
        <dbReference type="Proteomes" id="UP000254174"/>
    </source>
</evidence>
<organism evidence="1 2">
    <name type="scientific">Escherichia coli</name>
    <dbReference type="NCBI Taxonomy" id="562"/>
    <lineage>
        <taxon>Bacteria</taxon>
        <taxon>Pseudomonadati</taxon>
        <taxon>Pseudomonadota</taxon>
        <taxon>Gammaproteobacteria</taxon>
        <taxon>Enterobacterales</taxon>
        <taxon>Enterobacteriaceae</taxon>
        <taxon>Escherichia</taxon>
    </lineage>
</organism>
<accession>A0A377CWP6</accession>
<dbReference type="Proteomes" id="UP000254174">
    <property type="component" value="Unassembled WGS sequence"/>
</dbReference>
<reference evidence="1 2" key="1">
    <citation type="submission" date="2018-06" db="EMBL/GenBank/DDBJ databases">
        <authorList>
            <consortium name="Pathogen Informatics"/>
            <person name="Doyle S."/>
        </authorList>
    </citation>
    <scope>NUCLEOTIDE SEQUENCE [LARGE SCALE GENOMIC DNA]</scope>
    <source>
        <strain evidence="1 2">NCTC7922</strain>
    </source>
</reference>
<proteinExistence type="predicted"/>
<gene>
    <name evidence="1" type="ORF">NCTC7922_00043</name>
</gene>
<name>A0A377CWP6_ECOLX</name>
<protein>
    <submittedName>
        <fullName evidence="1">Conjugal transfer protein</fullName>
    </submittedName>
</protein>
<dbReference type="EMBL" id="UGFC01000002">
    <property type="protein sequence ID" value="STM08448.1"/>
    <property type="molecule type" value="Genomic_DNA"/>
</dbReference>
<sequence length="73" mass="8409">MDFNRSTELFVRAYGGSYFTLQEGIYTGCNPWQLAEGPESPVWHRLLAFLKRWTQVLARDNQGTPVLMNMALN</sequence>